<accession>A0A8J4VPQ0</accession>
<dbReference type="AlphaFoldDB" id="A0A8J4VPQ0"/>
<comment type="caution">
    <text evidence="2">The sequence shown here is derived from an EMBL/GenBank/DDBJ whole genome shotgun (WGS) entry which is preliminary data.</text>
</comment>
<evidence type="ECO:0000259" key="1">
    <source>
        <dbReference type="SMART" id="SM00584"/>
    </source>
</evidence>
<evidence type="ECO:0000313" key="3">
    <source>
        <dbReference type="Proteomes" id="UP000737018"/>
    </source>
</evidence>
<evidence type="ECO:0000313" key="2">
    <source>
        <dbReference type="EMBL" id="KAF3968083.1"/>
    </source>
</evidence>
<name>A0A8J4VPQ0_9ROSI</name>
<protein>
    <recommendedName>
        <fullName evidence="1">TLDc domain-containing protein</fullName>
    </recommendedName>
</protein>
<sequence>MKEGVSLCPARMDERESWSSLQGRGLNRFWSNIGGYKGPLLMLVSASKEDAHGGSTNAKKWIIGALTENGFENKDLFYGNSGSLYAISPVFHVFPSAGKEKYFVCSHLHPTGKVYER</sequence>
<dbReference type="OrthoDB" id="289228at2759"/>
<feature type="domain" description="TLDc" evidence="1">
    <location>
        <begin position="1"/>
        <end position="116"/>
    </location>
</feature>
<proteinExistence type="predicted"/>
<reference evidence="2" key="1">
    <citation type="submission" date="2020-03" db="EMBL/GenBank/DDBJ databases">
        <title>Castanea mollissima Vanexum genome sequencing.</title>
        <authorList>
            <person name="Staton M."/>
        </authorList>
    </citation>
    <scope>NUCLEOTIDE SEQUENCE</scope>
    <source>
        <tissue evidence="2">Leaf</tissue>
    </source>
</reference>
<keyword evidence="3" id="KW-1185">Reference proteome</keyword>
<dbReference type="InterPro" id="IPR006571">
    <property type="entry name" value="TLDc_dom"/>
</dbReference>
<dbReference type="SMART" id="SM00584">
    <property type="entry name" value="TLDc"/>
    <property type="match status" value="1"/>
</dbReference>
<gene>
    <name evidence="2" type="ORF">CMV_007990</name>
</gene>
<dbReference type="Pfam" id="PF07534">
    <property type="entry name" value="TLD"/>
    <property type="match status" value="1"/>
</dbReference>
<dbReference type="EMBL" id="JRKL02000814">
    <property type="protein sequence ID" value="KAF3968083.1"/>
    <property type="molecule type" value="Genomic_DNA"/>
</dbReference>
<dbReference type="Proteomes" id="UP000737018">
    <property type="component" value="Unassembled WGS sequence"/>
</dbReference>
<organism evidence="2 3">
    <name type="scientific">Castanea mollissima</name>
    <name type="common">Chinese chestnut</name>
    <dbReference type="NCBI Taxonomy" id="60419"/>
    <lineage>
        <taxon>Eukaryota</taxon>
        <taxon>Viridiplantae</taxon>
        <taxon>Streptophyta</taxon>
        <taxon>Embryophyta</taxon>
        <taxon>Tracheophyta</taxon>
        <taxon>Spermatophyta</taxon>
        <taxon>Magnoliopsida</taxon>
        <taxon>eudicotyledons</taxon>
        <taxon>Gunneridae</taxon>
        <taxon>Pentapetalae</taxon>
        <taxon>rosids</taxon>
        <taxon>fabids</taxon>
        <taxon>Fagales</taxon>
        <taxon>Fagaceae</taxon>
        <taxon>Castanea</taxon>
    </lineage>
</organism>